<dbReference type="Gene3D" id="3.50.50.60">
    <property type="entry name" value="FAD/NAD(P)-binding domain"/>
    <property type="match status" value="1"/>
</dbReference>
<evidence type="ECO:0000256" key="1">
    <source>
        <dbReference type="ARBA" id="ARBA00001974"/>
    </source>
</evidence>
<dbReference type="PANTHER" id="PTHR43004">
    <property type="entry name" value="TRK SYSTEM POTASSIUM UPTAKE PROTEIN"/>
    <property type="match status" value="1"/>
</dbReference>
<evidence type="ECO:0000259" key="4">
    <source>
        <dbReference type="Pfam" id="PF01494"/>
    </source>
</evidence>
<dbReference type="Pfam" id="PF21274">
    <property type="entry name" value="Rng_hyd_C"/>
    <property type="match status" value="1"/>
</dbReference>
<keyword evidence="2" id="KW-0285">Flavoprotein</keyword>
<name>A0A5N5VZU9_STRMB</name>
<comment type="cofactor">
    <cofactor evidence="1">
        <name>FAD</name>
        <dbReference type="ChEBI" id="CHEBI:57692"/>
    </cofactor>
</comment>
<dbReference type="InterPro" id="IPR050641">
    <property type="entry name" value="RIFMO-like"/>
</dbReference>
<evidence type="ECO:0000256" key="2">
    <source>
        <dbReference type="ARBA" id="ARBA00022630"/>
    </source>
</evidence>
<dbReference type="PRINTS" id="PR00420">
    <property type="entry name" value="RNGMNOXGNASE"/>
</dbReference>
<dbReference type="SUPFAM" id="SSF51905">
    <property type="entry name" value="FAD/NAD(P)-binding domain"/>
    <property type="match status" value="1"/>
</dbReference>
<proteinExistence type="predicted"/>
<dbReference type="Gene3D" id="3.30.70.2450">
    <property type="match status" value="1"/>
</dbReference>
<dbReference type="OrthoDB" id="8670884at2"/>
<keyword evidence="6" id="KW-1185">Reference proteome</keyword>
<dbReference type="InterPro" id="IPR002938">
    <property type="entry name" value="FAD-bd"/>
</dbReference>
<dbReference type="InterPro" id="IPR036188">
    <property type="entry name" value="FAD/NAD-bd_sf"/>
</dbReference>
<dbReference type="RefSeq" id="WP_152265621.1">
    <property type="nucleotide sequence ID" value="NZ_VOKX01000115.1"/>
</dbReference>
<evidence type="ECO:0000313" key="6">
    <source>
        <dbReference type="Proteomes" id="UP000327000"/>
    </source>
</evidence>
<dbReference type="PANTHER" id="PTHR43004:SF19">
    <property type="entry name" value="BINDING MONOOXYGENASE, PUTATIVE (JCVI)-RELATED"/>
    <property type="match status" value="1"/>
</dbReference>
<organism evidence="5 6">
    <name type="scientific">Streptomyces mobaraensis</name>
    <name type="common">Streptoverticillium mobaraense</name>
    <dbReference type="NCBI Taxonomy" id="35621"/>
    <lineage>
        <taxon>Bacteria</taxon>
        <taxon>Bacillati</taxon>
        <taxon>Actinomycetota</taxon>
        <taxon>Actinomycetes</taxon>
        <taxon>Kitasatosporales</taxon>
        <taxon>Streptomycetaceae</taxon>
        <taxon>Streptomyces</taxon>
    </lineage>
</organism>
<gene>
    <name evidence="5" type="ORF">FRZ00_29755</name>
</gene>
<dbReference type="EMBL" id="VOKX01000115">
    <property type="protein sequence ID" value="KAB7834524.1"/>
    <property type="molecule type" value="Genomic_DNA"/>
</dbReference>
<accession>A0A5N5VZU9</accession>
<keyword evidence="3" id="KW-0274">FAD</keyword>
<reference evidence="5 6" key="1">
    <citation type="journal article" date="2019" name="Microb. Cell Fact.">
        <title>Exploring novel herbicidin analogues by transcriptional regulator overexpression and MS/MS molecular networking.</title>
        <authorList>
            <person name="Shi Y."/>
            <person name="Gu R."/>
            <person name="Li Y."/>
            <person name="Wang X."/>
            <person name="Ren W."/>
            <person name="Li X."/>
            <person name="Wang L."/>
            <person name="Xie Y."/>
            <person name="Hong B."/>
        </authorList>
    </citation>
    <scope>NUCLEOTIDE SEQUENCE [LARGE SCALE GENOMIC DNA]</scope>
    <source>
        <strain evidence="5 6">US-43</strain>
    </source>
</reference>
<protein>
    <submittedName>
        <fullName evidence="5">FAD-dependent oxidoreductase</fullName>
    </submittedName>
</protein>
<evidence type="ECO:0000313" key="5">
    <source>
        <dbReference type="EMBL" id="KAB7834524.1"/>
    </source>
</evidence>
<evidence type="ECO:0000256" key="3">
    <source>
        <dbReference type="ARBA" id="ARBA00022827"/>
    </source>
</evidence>
<feature type="domain" description="FAD-binding" evidence="4">
    <location>
        <begin position="12"/>
        <end position="369"/>
    </location>
</feature>
<dbReference type="GO" id="GO:0016709">
    <property type="term" value="F:oxidoreductase activity, acting on paired donors, with incorporation or reduction of molecular oxygen, NAD(P)H as one donor, and incorporation of one atom of oxygen"/>
    <property type="evidence" value="ECO:0007669"/>
    <property type="project" value="UniProtKB-ARBA"/>
</dbReference>
<dbReference type="GO" id="GO:0071949">
    <property type="term" value="F:FAD binding"/>
    <property type="evidence" value="ECO:0007669"/>
    <property type="project" value="InterPro"/>
</dbReference>
<dbReference type="PROSITE" id="PS51257">
    <property type="entry name" value="PROKAR_LIPOPROTEIN"/>
    <property type="match status" value="1"/>
</dbReference>
<dbReference type="Pfam" id="PF01494">
    <property type="entry name" value="FAD_binding_3"/>
    <property type="match status" value="1"/>
</dbReference>
<sequence>MKPTQLTESAEHDVVVAGGGPVGLTLACELALAGTRVLVLERRTEVDRTIKAGAINTPTAEAFYRRGMLPALAGIQREALGRFSSFVAAAKAAGASGPAPAPRFAGHFAAIPLRADLFDASDPDFGNAGPAADVGLVPQEPLERLLAERAAGLGVEFRRGVTLTGFDADDTGVTVHTDAGPVRTGWLVGCDGGRSTVRKHAGFAFPGTDPEITGRQALVEMTGAEALGAGWQTTATGHYAHGPMPGRVLTVEFDGPPADRESPVTAREIEDSLRRVTGVDVTVTAVHTATRFTDNARQATTYRKGRVLLAGDAAHVHSPFGGQGLNLGVGDAVNLGWKLAATVHGWAPDGLLDTYTAERHPIGAWVLEWTRAQVAMMRPDPHARALRAVVRDLAGTVDGTTHLVKRISGVWQRYDLPGDHPLTGRSAPDLAFADGGRLGDRLHHGRALFVDLLGDPELRASADGYGGRVEVIAADCPDRAGLAALLVRPDGVVAWATDGEGDRKGLGGALRRWFGEPRPAPRHS</sequence>
<comment type="caution">
    <text evidence="5">The sequence shown here is derived from an EMBL/GenBank/DDBJ whole genome shotgun (WGS) entry which is preliminary data.</text>
</comment>
<dbReference type="AlphaFoldDB" id="A0A5N5VZU9"/>
<dbReference type="Proteomes" id="UP000327000">
    <property type="component" value="Unassembled WGS sequence"/>
</dbReference>
<dbReference type="Gene3D" id="3.40.30.120">
    <property type="match status" value="1"/>
</dbReference>